<organism evidence="1 2">
    <name type="scientific">Crenobacter cavernae</name>
    <dbReference type="NCBI Taxonomy" id="2290923"/>
    <lineage>
        <taxon>Bacteria</taxon>
        <taxon>Pseudomonadati</taxon>
        <taxon>Pseudomonadota</taxon>
        <taxon>Betaproteobacteria</taxon>
        <taxon>Neisseriales</taxon>
        <taxon>Neisseriaceae</taxon>
        <taxon>Crenobacter</taxon>
    </lineage>
</organism>
<evidence type="ECO:0000313" key="2">
    <source>
        <dbReference type="Proteomes" id="UP000290682"/>
    </source>
</evidence>
<protein>
    <submittedName>
        <fullName evidence="1">K(+)-transporting ATPase subunit F</fullName>
        <ecNumber evidence="1">3.6.3.12</ecNumber>
    </submittedName>
</protein>
<keyword evidence="1" id="KW-0378">Hydrolase</keyword>
<keyword evidence="2" id="KW-1185">Reference proteome</keyword>
<dbReference type="RefSeq" id="WP_129211790.1">
    <property type="nucleotide sequence ID" value="NZ_REGR01000002.1"/>
</dbReference>
<dbReference type="EMBL" id="REGR01000002">
    <property type="protein sequence ID" value="RXZ45100.1"/>
    <property type="molecule type" value="Genomic_DNA"/>
</dbReference>
<sequence>MNILIAAGGVLAALLFAYLVYALLYPERF</sequence>
<dbReference type="Proteomes" id="UP000290682">
    <property type="component" value="Unassembled WGS sequence"/>
</dbReference>
<comment type="caution">
    <text evidence="1">The sequence shown here is derived from an EMBL/GenBank/DDBJ whole genome shotgun (WGS) entry which is preliminary data.</text>
</comment>
<proteinExistence type="predicted"/>
<dbReference type="GO" id="GO:0016787">
    <property type="term" value="F:hydrolase activity"/>
    <property type="evidence" value="ECO:0007669"/>
    <property type="project" value="UniProtKB-KW"/>
</dbReference>
<evidence type="ECO:0000313" key="1">
    <source>
        <dbReference type="EMBL" id="RXZ45100.1"/>
    </source>
</evidence>
<name>A0ABY0FFL8_9NEIS</name>
<dbReference type="NCBIfam" id="TIGR02115">
    <property type="entry name" value="potass_kdpF"/>
    <property type="match status" value="1"/>
</dbReference>
<gene>
    <name evidence="1" type="primary">kdpF</name>
    <name evidence="1" type="ORF">EBB06_04200</name>
</gene>
<dbReference type="EC" id="3.6.3.12" evidence="1"/>
<dbReference type="InterPro" id="IPR011726">
    <property type="entry name" value="KdpF"/>
</dbReference>
<dbReference type="Pfam" id="PF09604">
    <property type="entry name" value="Potass_KdpF"/>
    <property type="match status" value="1"/>
</dbReference>
<accession>A0ABY0FFL8</accession>
<reference evidence="1 2" key="1">
    <citation type="submission" date="2018-10" db="EMBL/GenBank/DDBJ databases">
        <title>Draft genome of Fastidiocella sp. strain 375T, a bacterium isolated from a karstic cave dripping water.</title>
        <authorList>
            <person name="Coelho C."/>
            <person name="Verissimo A."/>
            <person name="Tiago I."/>
        </authorList>
    </citation>
    <scope>NUCLEOTIDE SEQUENCE [LARGE SCALE GENOMIC DNA]</scope>
    <source>
        <strain evidence="1 2">CAVE-375</strain>
    </source>
</reference>